<keyword evidence="2" id="KW-1185">Reference proteome</keyword>
<dbReference type="EnsemblPlants" id="evm.model.09.745">
    <property type="protein sequence ID" value="cds.evm.model.09.745"/>
    <property type="gene ID" value="evm.TU.09.745"/>
</dbReference>
<proteinExistence type="predicted"/>
<reference evidence="1" key="1">
    <citation type="submission" date="2018-11" db="EMBL/GenBank/DDBJ databases">
        <authorList>
            <person name="Grassa J C."/>
        </authorList>
    </citation>
    <scope>NUCLEOTIDE SEQUENCE [LARGE SCALE GENOMIC DNA]</scope>
</reference>
<evidence type="ECO:0000313" key="2">
    <source>
        <dbReference type="Proteomes" id="UP000596661"/>
    </source>
</evidence>
<name>A0A803QH85_CANSA</name>
<sequence length="100" mass="10901">MDRDCILTELTGANINLASLIMGQISSFLREYFDGAFPKHPKVYVSATPFAAAVSSISVSADVQKVKQEVILVNNRLATIKEVQQEISKKLSAVIKLYGA</sequence>
<reference evidence="1" key="2">
    <citation type="submission" date="2021-03" db="UniProtKB">
        <authorList>
            <consortium name="EnsemblPlants"/>
        </authorList>
    </citation>
    <scope>IDENTIFICATION</scope>
</reference>
<dbReference type="Proteomes" id="UP000596661">
    <property type="component" value="Chromosome 9"/>
</dbReference>
<accession>A0A803QH85</accession>
<dbReference type="EMBL" id="UZAU01000733">
    <property type="status" value="NOT_ANNOTATED_CDS"/>
    <property type="molecule type" value="Genomic_DNA"/>
</dbReference>
<organism evidence="1 2">
    <name type="scientific">Cannabis sativa</name>
    <name type="common">Hemp</name>
    <name type="synonym">Marijuana</name>
    <dbReference type="NCBI Taxonomy" id="3483"/>
    <lineage>
        <taxon>Eukaryota</taxon>
        <taxon>Viridiplantae</taxon>
        <taxon>Streptophyta</taxon>
        <taxon>Embryophyta</taxon>
        <taxon>Tracheophyta</taxon>
        <taxon>Spermatophyta</taxon>
        <taxon>Magnoliopsida</taxon>
        <taxon>eudicotyledons</taxon>
        <taxon>Gunneridae</taxon>
        <taxon>Pentapetalae</taxon>
        <taxon>rosids</taxon>
        <taxon>fabids</taxon>
        <taxon>Rosales</taxon>
        <taxon>Cannabaceae</taxon>
        <taxon>Cannabis</taxon>
    </lineage>
</organism>
<evidence type="ECO:0000313" key="1">
    <source>
        <dbReference type="EnsemblPlants" id="cds.evm.model.09.745"/>
    </source>
</evidence>
<protein>
    <submittedName>
        <fullName evidence="1">Uncharacterized protein</fullName>
    </submittedName>
</protein>
<dbReference type="AlphaFoldDB" id="A0A803QH85"/>
<dbReference type="Gramene" id="evm.model.09.745">
    <property type="protein sequence ID" value="cds.evm.model.09.745"/>
    <property type="gene ID" value="evm.TU.09.745"/>
</dbReference>